<dbReference type="PRINTS" id="PR00032">
    <property type="entry name" value="HTHARAC"/>
</dbReference>
<dbReference type="PANTHER" id="PTHR43280:SF27">
    <property type="entry name" value="TRANSCRIPTIONAL REGULATOR MTLR"/>
    <property type="match status" value="1"/>
</dbReference>
<organism evidence="6 7">
    <name type="scientific">Vibrio gazogenes DSM 21264 = NBRC 103151</name>
    <dbReference type="NCBI Taxonomy" id="1123492"/>
    <lineage>
        <taxon>Bacteria</taxon>
        <taxon>Pseudomonadati</taxon>
        <taxon>Pseudomonadota</taxon>
        <taxon>Gammaproteobacteria</taxon>
        <taxon>Vibrionales</taxon>
        <taxon>Vibrionaceae</taxon>
        <taxon>Vibrio</taxon>
    </lineage>
</organism>
<dbReference type="PANTHER" id="PTHR43280">
    <property type="entry name" value="ARAC-FAMILY TRANSCRIPTIONAL REGULATOR"/>
    <property type="match status" value="1"/>
</dbReference>
<protein>
    <submittedName>
        <fullName evidence="6">AraC-type DNA-binding protein</fullName>
    </submittedName>
</protein>
<sequence>MGRRLLFPVRMFLYIRHSLMDKKNIKRMTLFYRKALLCVAVLLVLSAILLYAGVLLSTHETAFLPLENSDINWFYGTEPPDQQQDDKVVVLNSGETSQPITFDFWVSTEEKYPYTSFIINLADPQDVSDLIDLSSYSRISFRIQCDPENILVFALYTYVDHVTKLGKPETYRVSLDFLTCNKQSRKISFELNDLDSADWWLERYGLAYTDRTADLRRTHGFSINNSLQSPRGSHSKVEISDLVLVSENVSYVWGSVALIVVAWLVLAYFLMKLYVQEKICCAKEQVNTNRPFIAYQQLSVKQQPDDPKSALLSHIAVEYINPEINIESAAATLGTTRSKINKLLKAEFSLTFTAYVNKLRLAEASRLLIEEQHLSVKQIALGVGYANVTYFNMLFKKEYGCAPKTFRLNRFKDSKTEY</sequence>
<gene>
    <name evidence="6" type="ORF">SAMN02745781_03219</name>
</gene>
<evidence type="ECO:0000313" key="6">
    <source>
        <dbReference type="EMBL" id="SHF80709.1"/>
    </source>
</evidence>
<name>A0A1M5ENA1_VIBGA</name>
<feature type="domain" description="HTH araC/xylS-type" evidence="5">
    <location>
        <begin position="309"/>
        <end position="409"/>
    </location>
</feature>
<dbReference type="InterPro" id="IPR020449">
    <property type="entry name" value="Tscrpt_reg_AraC-type_HTH"/>
</dbReference>
<dbReference type="InterPro" id="IPR018060">
    <property type="entry name" value="HTH_AraC"/>
</dbReference>
<keyword evidence="1" id="KW-0805">Transcription regulation</keyword>
<evidence type="ECO:0000313" key="7">
    <source>
        <dbReference type="Proteomes" id="UP000184159"/>
    </source>
</evidence>
<dbReference type="GO" id="GO:0003700">
    <property type="term" value="F:DNA-binding transcription factor activity"/>
    <property type="evidence" value="ECO:0007669"/>
    <property type="project" value="InterPro"/>
</dbReference>
<keyword evidence="4" id="KW-0812">Transmembrane</keyword>
<dbReference type="SUPFAM" id="SSF46689">
    <property type="entry name" value="Homeodomain-like"/>
    <property type="match status" value="1"/>
</dbReference>
<evidence type="ECO:0000259" key="5">
    <source>
        <dbReference type="PROSITE" id="PS01124"/>
    </source>
</evidence>
<evidence type="ECO:0000256" key="4">
    <source>
        <dbReference type="SAM" id="Phobius"/>
    </source>
</evidence>
<keyword evidence="4" id="KW-1133">Transmembrane helix</keyword>
<evidence type="ECO:0000256" key="1">
    <source>
        <dbReference type="ARBA" id="ARBA00023015"/>
    </source>
</evidence>
<dbReference type="InterPro" id="IPR018062">
    <property type="entry name" value="HTH_AraC-typ_CS"/>
</dbReference>
<dbReference type="PROSITE" id="PS01124">
    <property type="entry name" value="HTH_ARAC_FAMILY_2"/>
    <property type="match status" value="1"/>
</dbReference>
<keyword evidence="3" id="KW-0804">Transcription</keyword>
<keyword evidence="2 6" id="KW-0238">DNA-binding</keyword>
<dbReference type="Pfam" id="PF12833">
    <property type="entry name" value="HTH_18"/>
    <property type="match status" value="1"/>
</dbReference>
<dbReference type="Proteomes" id="UP000184159">
    <property type="component" value="Unassembled WGS sequence"/>
</dbReference>
<evidence type="ECO:0000256" key="3">
    <source>
        <dbReference type="ARBA" id="ARBA00023163"/>
    </source>
</evidence>
<dbReference type="GO" id="GO:0043565">
    <property type="term" value="F:sequence-specific DNA binding"/>
    <property type="evidence" value="ECO:0007669"/>
    <property type="project" value="InterPro"/>
</dbReference>
<dbReference type="AlphaFoldDB" id="A0A1M5ENA1"/>
<proteinExistence type="predicted"/>
<dbReference type="SMART" id="SM00342">
    <property type="entry name" value="HTH_ARAC"/>
    <property type="match status" value="1"/>
</dbReference>
<dbReference type="EMBL" id="FQUH01000017">
    <property type="protein sequence ID" value="SHF80709.1"/>
    <property type="molecule type" value="Genomic_DNA"/>
</dbReference>
<dbReference type="InterPro" id="IPR009057">
    <property type="entry name" value="Homeodomain-like_sf"/>
</dbReference>
<dbReference type="Gene3D" id="1.10.10.60">
    <property type="entry name" value="Homeodomain-like"/>
    <property type="match status" value="1"/>
</dbReference>
<keyword evidence="7" id="KW-1185">Reference proteome</keyword>
<feature type="transmembrane region" description="Helical" evidence="4">
    <location>
        <begin position="251"/>
        <end position="270"/>
    </location>
</feature>
<evidence type="ECO:0000256" key="2">
    <source>
        <dbReference type="ARBA" id="ARBA00023125"/>
    </source>
</evidence>
<accession>A0A1M5ENA1</accession>
<dbReference type="PROSITE" id="PS00041">
    <property type="entry name" value="HTH_ARAC_FAMILY_1"/>
    <property type="match status" value="1"/>
</dbReference>
<keyword evidence="4" id="KW-0472">Membrane</keyword>
<reference evidence="7" key="1">
    <citation type="submission" date="2016-11" db="EMBL/GenBank/DDBJ databases">
        <authorList>
            <person name="Varghese N."/>
            <person name="Submissions S."/>
        </authorList>
    </citation>
    <scope>NUCLEOTIDE SEQUENCE [LARGE SCALE GENOMIC DNA]</scope>
    <source>
        <strain evidence="7">DSM 21264</strain>
    </source>
</reference>